<dbReference type="Gene3D" id="2.60.200.20">
    <property type="match status" value="1"/>
</dbReference>
<comment type="caution">
    <text evidence="4">The sequence shown here is derived from an EMBL/GenBank/DDBJ whole genome shotgun (WGS) entry which is preliminary data.</text>
</comment>
<dbReference type="PROSITE" id="PS50006">
    <property type="entry name" value="FHA_DOMAIN"/>
    <property type="match status" value="1"/>
</dbReference>
<evidence type="ECO:0000313" key="5">
    <source>
        <dbReference type="Proteomes" id="UP001612915"/>
    </source>
</evidence>
<dbReference type="InterPro" id="IPR000253">
    <property type="entry name" value="FHA_dom"/>
</dbReference>
<evidence type="ECO:0000256" key="2">
    <source>
        <dbReference type="SAM" id="MobiDB-lite"/>
    </source>
</evidence>
<evidence type="ECO:0000256" key="1">
    <source>
        <dbReference type="ARBA" id="ARBA00022553"/>
    </source>
</evidence>
<proteinExistence type="predicted"/>
<keyword evidence="5" id="KW-1185">Reference proteome</keyword>
<name>A0ABW8APF1_9ACTN</name>
<gene>
    <name evidence="4" type="ORF">ACIB24_14230</name>
</gene>
<accession>A0ABW8APF1</accession>
<feature type="region of interest" description="Disordered" evidence="2">
    <location>
        <begin position="387"/>
        <end position="444"/>
    </location>
</feature>
<evidence type="ECO:0000313" key="4">
    <source>
        <dbReference type="EMBL" id="MFI7588222.1"/>
    </source>
</evidence>
<evidence type="ECO:0000259" key="3">
    <source>
        <dbReference type="PROSITE" id="PS50006"/>
    </source>
</evidence>
<reference evidence="4 5" key="1">
    <citation type="submission" date="2024-10" db="EMBL/GenBank/DDBJ databases">
        <title>The Natural Products Discovery Center: Release of the First 8490 Sequenced Strains for Exploring Actinobacteria Biosynthetic Diversity.</title>
        <authorList>
            <person name="Kalkreuter E."/>
            <person name="Kautsar S.A."/>
            <person name="Yang D."/>
            <person name="Bader C.D."/>
            <person name="Teijaro C.N."/>
            <person name="Fluegel L."/>
            <person name="Davis C.M."/>
            <person name="Simpson J.R."/>
            <person name="Lauterbach L."/>
            <person name="Steele A.D."/>
            <person name="Gui C."/>
            <person name="Meng S."/>
            <person name="Li G."/>
            <person name="Viehrig K."/>
            <person name="Ye F."/>
            <person name="Su P."/>
            <person name="Kiefer A.F."/>
            <person name="Nichols A."/>
            <person name="Cepeda A.J."/>
            <person name="Yan W."/>
            <person name="Fan B."/>
            <person name="Jiang Y."/>
            <person name="Adhikari A."/>
            <person name="Zheng C.-J."/>
            <person name="Schuster L."/>
            <person name="Cowan T.M."/>
            <person name="Smanski M.J."/>
            <person name="Chevrette M.G."/>
            <person name="De Carvalho L.P.S."/>
            <person name="Shen B."/>
        </authorList>
    </citation>
    <scope>NUCLEOTIDE SEQUENCE [LARGE SCALE GENOMIC DNA]</scope>
    <source>
        <strain evidence="4 5">NPDC049639</strain>
    </source>
</reference>
<sequence>MTDHLYRPGSWFALVAPRAALLVDGEFPLDRLASLWEACRNRPTLNELMNLVSAGQLMDLPGFALAVADADQVRVIVRAGVSAVGSDLKGDPRTVDGGSVSTWVEDALAAGSRVRLTRAEAKADGVTLPVSGGVVMAEELWWQPEELPVEEVQAAPAELVGAAAGGVVLNGGATGGVALNGGAPVPVGAGMNGMHNPAMNGAMSGTGMNGMHNPAMNGAMSGTGMNGMHNPAMNGAMSGAMNGAGMNGMNGAGMNGAADGPGMNGVGVNGPGVNGPGVNGNGMNGPGMNGNGMNGAGMNGAGMNGNGMNGGDGNGFVSDPSFDLGGRSDLERLLASGRNATEAVRPGGMAQQPAGQPMGQPANEPMTQVVGVGQSGLPVRPVAHAGMGAAAPSRPAPGNPGMGGAADRTGDIRALREPGSLVPARGGRSPQAPQAPVGDSPTTVFKAPDVTMDDPSMVMGVTCRYGHVNPPQQGRCRVCGVEVPFQQPTPQQRPSLGTLRFSTGQTVTLDRPVIIGRAPYADRVAGGQIPRLVRLDDEGQLISRSHVEVRLDGWNVVLEDLNSANGTYLTEPGRHPEQVEPGDGYVLEPGTEVALSQHISFIYEVGE</sequence>
<dbReference type="Proteomes" id="UP001612915">
    <property type="component" value="Unassembled WGS sequence"/>
</dbReference>
<dbReference type="SUPFAM" id="SSF49879">
    <property type="entry name" value="SMAD/FHA domain"/>
    <property type="match status" value="1"/>
</dbReference>
<keyword evidence="1" id="KW-0597">Phosphoprotein</keyword>
<dbReference type="Pfam" id="PF00498">
    <property type="entry name" value="FHA"/>
    <property type="match status" value="1"/>
</dbReference>
<organism evidence="4 5">
    <name type="scientific">Spongisporangium articulatum</name>
    <dbReference type="NCBI Taxonomy" id="3362603"/>
    <lineage>
        <taxon>Bacteria</taxon>
        <taxon>Bacillati</taxon>
        <taxon>Actinomycetota</taxon>
        <taxon>Actinomycetes</taxon>
        <taxon>Kineosporiales</taxon>
        <taxon>Kineosporiaceae</taxon>
        <taxon>Spongisporangium</taxon>
    </lineage>
</organism>
<dbReference type="InterPro" id="IPR008984">
    <property type="entry name" value="SMAD_FHA_dom_sf"/>
</dbReference>
<dbReference type="CDD" id="cd00060">
    <property type="entry name" value="FHA"/>
    <property type="match status" value="1"/>
</dbReference>
<feature type="domain" description="FHA" evidence="3">
    <location>
        <begin position="513"/>
        <end position="570"/>
    </location>
</feature>
<dbReference type="EMBL" id="JBITLV010000004">
    <property type="protein sequence ID" value="MFI7588222.1"/>
    <property type="molecule type" value="Genomic_DNA"/>
</dbReference>
<dbReference type="SMART" id="SM00240">
    <property type="entry name" value="FHA"/>
    <property type="match status" value="1"/>
</dbReference>
<protein>
    <submittedName>
        <fullName evidence="4">FHA domain-containing protein</fullName>
    </submittedName>
</protein>
<dbReference type="RefSeq" id="WP_398281395.1">
    <property type="nucleotide sequence ID" value="NZ_JBITLV010000004.1"/>
</dbReference>